<comment type="caution">
    <text evidence="1">The sequence shown here is derived from an EMBL/GenBank/DDBJ whole genome shotgun (WGS) entry which is preliminary data.</text>
</comment>
<evidence type="ECO:0008006" key="3">
    <source>
        <dbReference type="Google" id="ProtNLM"/>
    </source>
</evidence>
<dbReference type="RefSeq" id="WP_162377138.1">
    <property type="nucleotide sequence ID" value="NZ_JBHTKN010000008.1"/>
</dbReference>
<proteinExistence type="predicted"/>
<evidence type="ECO:0000313" key="1">
    <source>
        <dbReference type="EMBL" id="MFD1043135.1"/>
    </source>
</evidence>
<name>A0ABW3M262_9GAMM</name>
<evidence type="ECO:0000313" key="2">
    <source>
        <dbReference type="Proteomes" id="UP001597033"/>
    </source>
</evidence>
<dbReference type="SUPFAM" id="SSF47413">
    <property type="entry name" value="lambda repressor-like DNA-binding domains"/>
    <property type="match status" value="1"/>
</dbReference>
<reference evidence="2" key="1">
    <citation type="journal article" date="2019" name="Int. J. Syst. Evol. Microbiol.">
        <title>The Global Catalogue of Microorganisms (GCM) 10K type strain sequencing project: providing services to taxonomists for standard genome sequencing and annotation.</title>
        <authorList>
            <consortium name="The Broad Institute Genomics Platform"/>
            <consortium name="The Broad Institute Genome Sequencing Center for Infectious Disease"/>
            <person name="Wu L."/>
            <person name="Ma J."/>
        </authorList>
    </citation>
    <scope>NUCLEOTIDE SEQUENCE [LARGE SCALE GENOMIC DNA]</scope>
    <source>
        <strain evidence="2">CCUG 55854</strain>
    </source>
</reference>
<sequence>MALLLAAQKHRGVTKQQVASKHDVHGSNLSAFVTSLGAVRNVSVNALERILHDLGAHPDDSLTHGLHRWDLMEPGARRYVDTLADVLRANRPASGHGGPRFLLVPGSPAEMGFILLRPCPVTTVLAKVHAVDLLHIAASLGEQASVTTLEAMDAVELQSSWHVSEHEWIVARSIEPFLIAPIRGVNNQAEEH</sequence>
<gene>
    <name evidence="1" type="ORF">ACFQ2N_12350</name>
</gene>
<dbReference type="InterPro" id="IPR010982">
    <property type="entry name" value="Lambda_DNA-bd_dom_sf"/>
</dbReference>
<accession>A0ABW3M262</accession>
<organism evidence="1 2">
    <name type="scientific">Pseudoxanthomonas kaohsiungensis</name>
    <dbReference type="NCBI Taxonomy" id="283923"/>
    <lineage>
        <taxon>Bacteria</taxon>
        <taxon>Pseudomonadati</taxon>
        <taxon>Pseudomonadota</taxon>
        <taxon>Gammaproteobacteria</taxon>
        <taxon>Lysobacterales</taxon>
        <taxon>Lysobacteraceae</taxon>
        <taxon>Pseudoxanthomonas</taxon>
    </lineage>
</organism>
<dbReference type="Proteomes" id="UP001597033">
    <property type="component" value="Unassembled WGS sequence"/>
</dbReference>
<protein>
    <recommendedName>
        <fullName evidence="3">HTH cro/C1-type domain-containing protein</fullName>
    </recommendedName>
</protein>
<keyword evidence="2" id="KW-1185">Reference proteome</keyword>
<dbReference type="EMBL" id="JBHTKN010000008">
    <property type="protein sequence ID" value="MFD1043135.1"/>
    <property type="molecule type" value="Genomic_DNA"/>
</dbReference>